<evidence type="ECO:0000313" key="3">
    <source>
        <dbReference type="Proteomes" id="UP000321424"/>
    </source>
</evidence>
<organism evidence="2 3">
    <name type="scientific">Nocardia ninae NBRC 108245</name>
    <dbReference type="NCBI Taxonomy" id="1210091"/>
    <lineage>
        <taxon>Bacteria</taxon>
        <taxon>Bacillati</taxon>
        <taxon>Actinomycetota</taxon>
        <taxon>Actinomycetes</taxon>
        <taxon>Mycobacteriales</taxon>
        <taxon>Nocardiaceae</taxon>
        <taxon>Nocardia</taxon>
    </lineage>
</organism>
<dbReference type="Proteomes" id="UP000321424">
    <property type="component" value="Unassembled WGS sequence"/>
</dbReference>
<feature type="region of interest" description="Disordered" evidence="1">
    <location>
        <begin position="59"/>
        <end position="82"/>
    </location>
</feature>
<feature type="compositionally biased region" description="Polar residues" evidence="1">
    <location>
        <begin position="64"/>
        <end position="82"/>
    </location>
</feature>
<keyword evidence="3" id="KW-1185">Reference proteome</keyword>
<protein>
    <submittedName>
        <fullName evidence="2">Uncharacterized protein</fullName>
    </submittedName>
</protein>
<gene>
    <name evidence="2" type="ORF">NN4_35800</name>
</gene>
<accession>A0A511MF68</accession>
<dbReference type="EMBL" id="BJXA01000021">
    <property type="protein sequence ID" value="GEM39061.1"/>
    <property type="molecule type" value="Genomic_DNA"/>
</dbReference>
<evidence type="ECO:0000256" key="1">
    <source>
        <dbReference type="SAM" id="MobiDB-lite"/>
    </source>
</evidence>
<name>A0A511MF68_9NOCA</name>
<proteinExistence type="predicted"/>
<evidence type="ECO:0000313" key="2">
    <source>
        <dbReference type="EMBL" id="GEM39061.1"/>
    </source>
</evidence>
<reference evidence="2 3" key="1">
    <citation type="submission" date="2019-07" db="EMBL/GenBank/DDBJ databases">
        <title>Whole genome shotgun sequence of Nocardia ninae NBRC 108245.</title>
        <authorList>
            <person name="Hosoyama A."/>
            <person name="Uohara A."/>
            <person name="Ohji S."/>
            <person name="Ichikawa N."/>
        </authorList>
    </citation>
    <scope>NUCLEOTIDE SEQUENCE [LARGE SCALE GENOMIC DNA]</scope>
    <source>
        <strain evidence="2 3">NBRC 108245</strain>
    </source>
</reference>
<sequence length="82" mass="8828">MVWDKIAVVFGQVVIEKPGVRRRLLNRRADAAARYRGHWPVAVRALPVRAPQAWSGRRAGCQPAGSTIASGPGYTSDSCPSA</sequence>
<comment type="caution">
    <text evidence="2">The sequence shown here is derived from an EMBL/GenBank/DDBJ whole genome shotgun (WGS) entry which is preliminary data.</text>
</comment>
<dbReference type="AlphaFoldDB" id="A0A511MF68"/>